<proteinExistence type="predicted"/>
<dbReference type="RefSeq" id="WP_202749786.1">
    <property type="nucleotide sequence ID" value="NZ_JAESWC010000009.1"/>
</dbReference>
<dbReference type="InterPro" id="IPR029039">
    <property type="entry name" value="Flavoprotein-like_sf"/>
</dbReference>
<dbReference type="SUPFAM" id="SSF52218">
    <property type="entry name" value="Flavoproteins"/>
    <property type="match status" value="1"/>
</dbReference>
<name>A0ABS1TCN7_9CLOT</name>
<evidence type="ECO:0000313" key="1">
    <source>
        <dbReference type="EMBL" id="MBL4937031.1"/>
    </source>
</evidence>
<dbReference type="Gene3D" id="3.40.50.360">
    <property type="match status" value="1"/>
</dbReference>
<gene>
    <name evidence="1" type="ORF">JK636_14850</name>
</gene>
<reference evidence="1 2" key="1">
    <citation type="submission" date="2021-01" db="EMBL/GenBank/DDBJ databases">
        <title>Genome public.</title>
        <authorList>
            <person name="Liu C."/>
            <person name="Sun Q."/>
        </authorList>
    </citation>
    <scope>NUCLEOTIDE SEQUENCE [LARGE SCALE GENOMIC DNA]</scope>
    <source>
        <strain evidence="1 2">YIM B02515</strain>
    </source>
</reference>
<keyword evidence="2" id="KW-1185">Reference proteome</keyword>
<dbReference type="Proteomes" id="UP000632377">
    <property type="component" value="Unassembled WGS sequence"/>
</dbReference>
<organism evidence="1 2">
    <name type="scientific">Clostridium rhizosphaerae</name>
    <dbReference type="NCBI Taxonomy" id="2803861"/>
    <lineage>
        <taxon>Bacteria</taxon>
        <taxon>Bacillati</taxon>
        <taxon>Bacillota</taxon>
        <taxon>Clostridia</taxon>
        <taxon>Eubacteriales</taxon>
        <taxon>Clostridiaceae</taxon>
        <taxon>Clostridium</taxon>
    </lineage>
</organism>
<accession>A0ABS1TCN7</accession>
<comment type="caution">
    <text evidence="1">The sequence shown here is derived from an EMBL/GenBank/DDBJ whole genome shotgun (WGS) entry which is preliminary data.</text>
</comment>
<protein>
    <submittedName>
        <fullName evidence="1">Uncharacterized protein</fullName>
    </submittedName>
</protein>
<evidence type="ECO:0000313" key="2">
    <source>
        <dbReference type="Proteomes" id="UP000632377"/>
    </source>
</evidence>
<sequence>MKIAFINGSPKFKESASGYILGELKALLGKDSNIISGHCFNKPQLSVEDMEKLKECNVLVFAFPLYVDGIPAHLLRCLVQLEAFFKTMNRSDIMVYSLTNSGFYEAHQNELALEMMENWCIKSGLKWGQGLAIGGGGMLLSIKNVPVGHGPRKNFDMALNELTGNILGSISKDNIFINPSFPRILYKLGAEMGWRHSIKENGLKRKDLFMKK</sequence>
<dbReference type="EMBL" id="JAESWC010000009">
    <property type="protein sequence ID" value="MBL4937031.1"/>
    <property type="molecule type" value="Genomic_DNA"/>
</dbReference>